<gene>
    <name evidence="1" type="ORF">C2G38_2186540</name>
</gene>
<dbReference type="Proteomes" id="UP000266673">
    <property type="component" value="Unassembled WGS sequence"/>
</dbReference>
<evidence type="ECO:0000313" key="2">
    <source>
        <dbReference type="Proteomes" id="UP000266673"/>
    </source>
</evidence>
<comment type="caution">
    <text evidence="1">The sequence shown here is derived from an EMBL/GenBank/DDBJ whole genome shotgun (WGS) entry which is preliminary data.</text>
</comment>
<dbReference type="AlphaFoldDB" id="A0A397V8S0"/>
<evidence type="ECO:0000313" key="1">
    <source>
        <dbReference type="EMBL" id="RIB17727.1"/>
    </source>
</evidence>
<protein>
    <submittedName>
        <fullName evidence="1">Uncharacterized protein</fullName>
    </submittedName>
</protein>
<accession>A0A397V8S0</accession>
<dbReference type="EMBL" id="QKWP01000587">
    <property type="protein sequence ID" value="RIB17727.1"/>
    <property type="molecule type" value="Genomic_DNA"/>
</dbReference>
<reference evidence="1 2" key="1">
    <citation type="submission" date="2018-06" db="EMBL/GenBank/DDBJ databases">
        <title>Comparative genomics reveals the genomic features of Rhizophagus irregularis, R. cerebriforme, R. diaphanum and Gigaspora rosea, and their symbiotic lifestyle signature.</title>
        <authorList>
            <person name="Morin E."/>
            <person name="San Clemente H."/>
            <person name="Chen E.C.H."/>
            <person name="De La Providencia I."/>
            <person name="Hainaut M."/>
            <person name="Kuo A."/>
            <person name="Kohler A."/>
            <person name="Murat C."/>
            <person name="Tang N."/>
            <person name="Roy S."/>
            <person name="Loubradou J."/>
            <person name="Henrissat B."/>
            <person name="Grigoriev I.V."/>
            <person name="Corradi N."/>
            <person name="Roux C."/>
            <person name="Martin F.M."/>
        </authorList>
    </citation>
    <scope>NUCLEOTIDE SEQUENCE [LARGE SCALE GENOMIC DNA]</scope>
    <source>
        <strain evidence="1 2">DAOM 194757</strain>
    </source>
</reference>
<proteinExistence type="predicted"/>
<organism evidence="1 2">
    <name type="scientific">Gigaspora rosea</name>
    <dbReference type="NCBI Taxonomy" id="44941"/>
    <lineage>
        <taxon>Eukaryota</taxon>
        <taxon>Fungi</taxon>
        <taxon>Fungi incertae sedis</taxon>
        <taxon>Mucoromycota</taxon>
        <taxon>Glomeromycotina</taxon>
        <taxon>Glomeromycetes</taxon>
        <taxon>Diversisporales</taxon>
        <taxon>Gigasporaceae</taxon>
        <taxon>Gigaspora</taxon>
    </lineage>
</organism>
<keyword evidence="2" id="KW-1185">Reference proteome</keyword>
<name>A0A397V8S0_9GLOM</name>
<sequence>MILVFWIRLTETNRMLDSYDFGLLESSQREDHFAKKLAPIYKKLLALGGTDYSIFKNILLSKGHLRWTLQYWTFGQFGHLDIWTIWTFGHLDNLDIWTFGQCPICPNDLIEYYDLLDNI</sequence>